<dbReference type="EMBL" id="FNOP01000004">
    <property type="protein sequence ID" value="SDW67562.1"/>
    <property type="molecule type" value="Genomic_DNA"/>
</dbReference>
<feature type="signal peptide" evidence="2">
    <location>
        <begin position="1"/>
        <end position="21"/>
    </location>
</feature>
<evidence type="ECO:0000256" key="2">
    <source>
        <dbReference type="SAM" id="SignalP"/>
    </source>
</evidence>
<feature type="chain" id="PRO_5032455012" evidence="2">
    <location>
        <begin position="22"/>
        <end position="202"/>
    </location>
</feature>
<feature type="domain" description="Outer membrane protein beta-barrel" evidence="3">
    <location>
        <begin position="12"/>
        <end position="202"/>
    </location>
</feature>
<evidence type="ECO:0000313" key="4">
    <source>
        <dbReference type="EMBL" id="SDW67562.1"/>
    </source>
</evidence>
<dbReference type="RefSeq" id="WP_012937597.1">
    <property type="nucleotide sequence ID" value="NZ_CALAKB010000006.1"/>
</dbReference>
<dbReference type="GeneID" id="78333949"/>
<organism evidence="4 5">
    <name type="scientific">Acidaminococcus fermentans</name>
    <dbReference type="NCBI Taxonomy" id="905"/>
    <lineage>
        <taxon>Bacteria</taxon>
        <taxon>Bacillati</taxon>
        <taxon>Bacillota</taxon>
        <taxon>Negativicutes</taxon>
        <taxon>Acidaminococcales</taxon>
        <taxon>Acidaminococcaceae</taxon>
        <taxon>Acidaminococcus</taxon>
    </lineage>
</organism>
<comment type="caution">
    <text evidence="4">The sequence shown here is derived from an EMBL/GenBank/DDBJ whole genome shotgun (WGS) entry which is preliminary data.</text>
</comment>
<protein>
    <submittedName>
        <fullName evidence="4">Outer membrane insertion C-terminal signal</fullName>
    </submittedName>
</protein>
<gene>
    <name evidence="4" type="ORF">SAMN05216495_10441</name>
</gene>
<evidence type="ECO:0000313" key="5">
    <source>
        <dbReference type="Proteomes" id="UP000182379"/>
    </source>
</evidence>
<dbReference type="Gene3D" id="2.40.160.20">
    <property type="match status" value="1"/>
</dbReference>
<dbReference type="AlphaFoldDB" id="A0A1H2VGX5"/>
<dbReference type="PROSITE" id="PS51257">
    <property type="entry name" value="PROKAR_LIPOPROTEIN"/>
    <property type="match status" value="1"/>
</dbReference>
<accession>A0A1H2VGX5</accession>
<sequence>MKKMMMATAVLSLLPLTVACASPLAKIAPGAAKIDANVTVGNTLKWKQDGKTTDFGGDSRYRVGGTVGIADNLGLDYRYAAHEGDHDASAQSHQVSLVYQFNPYLYGYGGYVRNRLKQHGYHDNNSGYQVGAMGRLPITDKTTGWAKFGTGNNITQYELGVGYAFTDNWEANVSYNDSKYKDFKGDIDAKTHEVNVGVSYKF</sequence>
<proteinExistence type="predicted"/>
<dbReference type="Pfam" id="PF13505">
    <property type="entry name" value="OMP_b-brl"/>
    <property type="match status" value="1"/>
</dbReference>
<evidence type="ECO:0000259" key="3">
    <source>
        <dbReference type="Pfam" id="PF13505"/>
    </source>
</evidence>
<name>A0A1H2VGX5_ACIFE</name>
<keyword evidence="1 2" id="KW-0732">Signal</keyword>
<evidence type="ECO:0000256" key="1">
    <source>
        <dbReference type="ARBA" id="ARBA00022729"/>
    </source>
</evidence>
<dbReference type="SUPFAM" id="SSF56925">
    <property type="entry name" value="OMPA-like"/>
    <property type="match status" value="1"/>
</dbReference>
<reference evidence="4 5" key="1">
    <citation type="submission" date="2016-10" db="EMBL/GenBank/DDBJ databases">
        <authorList>
            <person name="Varghese N."/>
            <person name="Submissions S."/>
        </authorList>
    </citation>
    <scope>NUCLEOTIDE SEQUENCE [LARGE SCALE GENOMIC DNA]</scope>
    <source>
        <strain evidence="4 5">WCC6</strain>
    </source>
</reference>
<dbReference type="InterPro" id="IPR011250">
    <property type="entry name" value="OMP/PagP_B-barrel"/>
</dbReference>
<dbReference type="Proteomes" id="UP000182379">
    <property type="component" value="Unassembled WGS sequence"/>
</dbReference>
<dbReference type="InterPro" id="IPR027385">
    <property type="entry name" value="Beta-barrel_OMP"/>
</dbReference>
<dbReference type="OMA" id="TDNWEAN"/>